<name>A0A428YPA4_KIBAR</name>
<reference evidence="6 7" key="1">
    <citation type="submission" date="2018-05" db="EMBL/GenBank/DDBJ databases">
        <title>Evolution of GPA BGCs.</title>
        <authorList>
            <person name="Waglechner N."/>
            <person name="Wright G.D."/>
        </authorList>
    </citation>
    <scope>NUCLEOTIDE SEQUENCE [LARGE SCALE GENOMIC DNA]</scope>
    <source>
        <strain evidence="6 7">A82846</strain>
    </source>
</reference>
<feature type="signal peptide" evidence="4">
    <location>
        <begin position="1"/>
        <end position="20"/>
    </location>
</feature>
<dbReference type="Gene3D" id="3.40.50.1820">
    <property type="entry name" value="alpha/beta hydrolase"/>
    <property type="match status" value="1"/>
</dbReference>
<evidence type="ECO:0000256" key="4">
    <source>
        <dbReference type="SAM" id="SignalP"/>
    </source>
</evidence>
<comment type="caution">
    <text evidence="6">The sequence shown here is derived from an EMBL/GenBank/DDBJ whole genome shotgun (WGS) entry which is preliminary data.</text>
</comment>
<evidence type="ECO:0000256" key="3">
    <source>
        <dbReference type="ARBA" id="ARBA00023098"/>
    </source>
</evidence>
<dbReference type="InterPro" id="IPR041127">
    <property type="entry name" value="PET_hydrolase/cutinase-like"/>
</dbReference>
<evidence type="ECO:0000256" key="2">
    <source>
        <dbReference type="ARBA" id="ARBA00022963"/>
    </source>
</evidence>
<gene>
    <name evidence="6" type="ORF">DMH04_44775</name>
</gene>
<dbReference type="Proteomes" id="UP000287547">
    <property type="component" value="Unassembled WGS sequence"/>
</dbReference>
<organism evidence="6 7">
    <name type="scientific">Kibdelosporangium aridum</name>
    <dbReference type="NCBI Taxonomy" id="2030"/>
    <lineage>
        <taxon>Bacteria</taxon>
        <taxon>Bacillati</taxon>
        <taxon>Actinomycetota</taxon>
        <taxon>Actinomycetes</taxon>
        <taxon>Pseudonocardiales</taxon>
        <taxon>Pseudonocardiaceae</taxon>
        <taxon>Kibdelosporangium</taxon>
    </lineage>
</organism>
<evidence type="ECO:0000313" key="6">
    <source>
        <dbReference type="EMBL" id="RSM70529.1"/>
    </source>
</evidence>
<proteinExistence type="predicted"/>
<keyword evidence="1 6" id="KW-0378">Hydrolase</keyword>
<keyword evidence="2" id="KW-0442">Lipid degradation</keyword>
<sequence>MRILLIVTTLLLALAAPASATKPVGLLKPEGPFPIGHRTLHLTDAGRADLWMPDRRRELMVSLWYPAFPLGKPAEYMTAAESAATVQGLKLDLPDNALQQIRVHSREDAPALPASRGWPLVVLSPGMGNGRTTLTTLAEQLASKGFVVAGVDHAYEAYNVEFPGGRLLQCQACQNAGRPLQTAMDNRAQDVTFVLGEVLKQQAPRVDASRIGMAGHSMGGGATVHALATDARVKAGVNMDGPFYPVVDIPKPLALFTSPVGEEEFGMGWDAAWPRLTGWKERRYLAESGHSSATDNGYLAIALGQKDKMPPNTWLRLYGTGDTVEWVRFFRTYLTEFFQARL</sequence>
<dbReference type="PANTHER" id="PTHR10272">
    <property type="entry name" value="PLATELET-ACTIVATING FACTOR ACETYLHYDROLASE"/>
    <property type="match status" value="1"/>
</dbReference>
<feature type="chain" id="PRO_5019311082" evidence="4">
    <location>
        <begin position="21"/>
        <end position="342"/>
    </location>
</feature>
<feature type="domain" description="PET hydrolase/cutinase-like" evidence="5">
    <location>
        <begin position="120"/>
        <end position="239"/>
    </location>
</feature>
<dbReference type="OrthoDB" id="569821at2"/>
<evidence type="ECO:0000313" key="7">
    <source>
        <dbReference type="Proteomes" id="UP000287547"/>
    </source>
</evidence>
<dbReference type="GO" id="GO:0016042">
    <property type="term" value="P:lipid catabolic process"/>
    <property type="evidence" value="ECO:0007669"/>
    <property type="project" value="UniProtKB-KW"/>
</dbReference>
<dbReference type="PANTHER" id="PTHR10272:SF0">
    <property type="entry name" value="PLATELET-ACTIVATING FACTOR ACETYLHYDROLASE"/>
    <property type="match status" value="1"/>
</dbReference>
<dbReference type="InterPro" id="IPR029058">
    <property type="entry name" value="AB_hydrolase_fold"/>
</dbReference>
<accession>A0A428YPA4</accession>
<keyword evidence="3" id="KW-0443">Lipid metabolism</keyword>
<dbReference type="GO" id="GO:0003847">
    <property type="term" value="F:1-alkyl-2-acetylglycerophosphocholine esterase activity"/>
    <property type="evidence" value="ECO:0007669"/>
    <property type="project" value="TreeGrafter"/>
</dbReference>
<evidence type="ECO:0000256" key="1">
    <source>
        <dbReference type="ARBA" id="ARBA00022801"/>
    </source>
</evidence>
<protein>
    <submittedName>
        <fullName evidence="6">Acetylhydrolase</fullName>
    </submittedName>
</protein>
<dbReference type="RefSeq" id="WP_037251257.1">
    <property type="nucleotide sequence ID" value="NZ_QHKI01000066.1"/>
</dbReference>
<dbReference type="Pfam" id="PF12740">
    <property type="entry name" value="PETase"/>
    <property type="match status" value="1"/>
</dbReference>
<dbReference type="EMBL" id="QHKI01000066">
    <property type="protein sequence ID" value="RSM70529.1"/>
    <property type="molecule type" value="Genomic_DNA"/>
</dbReference>
<dbReference type="SUPFAM" id="SSF53474">
    <property type="entry name" value="alpha/beta-Hydrolases"/>
    <property type="match status" value="1"/>
</dbReference>
<evidence type="ECO:0000259" key="5">
    <source>
        <dbReference type="Pfam" id="PF12740"/>
    </source>
</evidence>
<keyword evidence="4" id="KW-0732">Signal</keyword>
<dbReference type="AlphaFoldDB" id="A0A428YPA4"/>